<reference evidence="1 2" key="1">
    <citation type="journal article" date="2018" name="Nat. Genet.">
        <title>The Rosa genome provides new insights in the design of modern roses.</title>
        <authorList>
            <person name="Bendahmane M."/>
        </authorList>
    </citation>
    <scope>NUCLEOTIDE SEQUENCE [LARGE SCALE GENOMIC DNA]</scope>
    <source>
        <strain evidence="2">cv. Old Blush</strain>
    </source>
</reference>
<organism evidence="1 2">
    <name type="scientific">Rosa chinensis</name>
    <name type="common">China rose</name>
    <dbReference type="NCBI Taxonomy" id="74649"/>
    <lineage>
        <taxon>Eukaryota</taxon>
        <taxon>Viridiplantae</taxon>
        <taxon>Streptophyta</taxon>
        <taxon>Embryophyta</taxon>
        <taxon>Tracheophyta</taxon>
        <taxon>Spermatophyta</taxon>
        <taxon>Magnoliopsida</taxon>
        <taxon>eudicotyledons</taxon>
        <taxon>Gunneridae</taxon>
        <taxon>Pentapetalae</taxon>
        <taxon>rosids</taxon>
        <taxon>fabids</taxon>
        <taxon>Rosales</taxon>
        <taxon>Rosaceae</taxon>
        <taxon>Rosoideae</taxon>
        <taxon>Rosoideae incertae sedis</taxon>
        <taxon>Rosa</taxon>
    </lineage>
</organism>
<dbReference type="EMBL" id="PDCK01000039">
    <property type="protein sequence ID" value="PRQ56456.1"/>
    <property type="molecule type" value="Genomic_DNA"/>
</dbReference>
<protein>
    <submittedName>
        <fullName evidence="1">Uncharacterized protein</fullName>
    </submittedName>
</protein>
<evidence type="ECO:0000313" key="2">
    <source>
        <dbReference type="Proteomes" id="UP000238479"/>
    </source>
</evidence>
<accession>A0A2P6SCQ7</accession>
<proteinExistence type="predicted"/>
<dbReference type="AlphaFoldDB" id="A0A2P6SCQ7"/>
<dbReference type="Gramene" id="PRQ56456">
    <property type="protein sequence ID" value="PRQ56456"/>
    <property type="gene ID" value="RchiOBHm_Chr1g0336621"/>
</dbReference>
<dbReference type="Proteomes" id="UP000238479">
    <property type="component" value="Chromosome 1"/>
</dbReference>
<gene>
    <name evidence="1" type="ORF">RchiOBHm_Chr1g0336621</name>
</gene>
<evidence type="ECO:0000313" key="1">
    <source>
        <dbReference type="EMBL" id="PRQ56456.1"/>
    </source>
</evidence>
<name>A0A2P6SCQ7_ROSCH</name>
<sequence length="106" mass="12389">MLFEILHKLERGFEYGKTLFFLFLALVDAIVLDHPFLEDLRNVHRILLIVGCGHLRNCRGSDHHYDEQKRNEEVSSMKTHCLILLIDHDQENKRDGGSSLTLFLEN</sequence>
<comment type="caution">
    <text evidence="1">The sequence shown here is derived from an EMBL/GenBank/DDBJ whole genome shotgun (WGS) entry which is preliminary data.</text>
</comment>
<keyword evidence="2" id="KW-1185">Reference proteome</keyword>